<comment type="similarity">
    <text evidence="3">Belongs to the Nudix hydrolase family. NudK subfamily.</text>
</comment>
<dbReference type="GO" id="GO:0005829">
    <property type="term" value="C:cytosol"/>
    <property type="evidence" value="ECO:0007669"/>
    <property type="project" value="TreeGrafter"/>
</dbReference>
<dbReference type="GO" id="GO:0019693">
    <property type="term" value="P:ribose phosphate metabolic process"/>
    <property type="evidence" value="ECO:0007669"/>
    <property type="project" value="TreeGrafter"/>
</dbReference>
<dbReference type="InterPro" id="IPR000086">
    <property type="entry name" value="NUDIX_hydrolase_dom"/>
</dbReference>
<dbReference type="OrthoDB" id="5292471at2"/>
<dbReference type="PANTHER" id="PTHR11839:SF18">
    <property type="entry name" value="NUDIX HYDROLASE DOMAIN-CONTAINING PROTEIN"/>
    <property type="match status" value="1"/>
</dbReference>
<proteinExistence type="inferred from homology"/>
<dbReference type="InterPro" id="IPR004385">
    <property type="entry name" value="NDP_pyrophosphatase"/>
</dbReference>
<dbReference type="PROSITE" id="PS00893">
    <property type="entry name" value="NUDIX_BOX"/>
    <property type="match status" value="1"/>
</dbReference>
<dbReference type="Gene3D" id="3.90.79.10">
    <property type="entry name" value="Nucleoside Triphosphate Pyrophosphohydrolase"/>
    <property type="match status" value="1"/>
</dbReference>
<reference evidence="12 13" key="1">
    <citation type="submission" date="2019-11" db="EMBL/GenBank/DDBJ databases">
        <title>Whole-genome sequence of a Rhodoblastus acidophilus DSM 142.</title>
        <authorList>
            <person name="Kyndt J.A."/>
            <person name="Meyer T.E."/>
        </authorList>
    </citation>
    <scope>NUCLEOTIDE SEQUENCE [LARGE SCALE GENOMIC DNA]</scope>
    <source>
        <strain evidence="12 13">DSM 142</strain>
    </source>
</reference>
<keyword evidence="6" id="KW-0378">Hydrolase</keyword>
<evidence type="ECO:0000256" key="10">
    <source>
        <dbReference type="PIRSR" id="PIRSR604385-3"/>
    </source>
</evidence>
<evidence type="ECO:0000256" key="4">
    <source>
        <dbReference type="ARBA" id="ARBA00011738"/>
    </source>
</evidence>
<dbReference type="GO" id="GO:0006753">
    <property type="term" value="P:nucleoside phosphate metabolic process"/>
    <property type="evidence" value="ECO:0007669"/>
    <property type="project" value="TreeGrafter"/>
</dbReference>
<sequence>MTTSSDAQTPLLRDLEEKVLVSDKYSYSSVTYDLLRADGRWDAHTRSLFRRPDAVTLLPYDAQRGKVLLTHQFRLGAHMNDRSPGLLEACAGTLDPGEDPQACMRREAHEEMGLAVGEARFLFEAFVSPAATTEKLYFFVAPYTPEARVADGGGLEEEGEEILVVEADFDEVLAQAGRGEIRDAKTLTMLYWLAASGLMRG</sequence>
<dbReference type="InterPro" id="IPR015797">
    <property type="entry name" value="NUDIX_hydrolase-like_dom_sf"/>
</dbReference>
<evidence type="ECO:0000256" key="9">
    <source>
        <dbReference type="PIRSR" id="PIRSR604385-2"/>
    </source>
</evidence>
<gene>
    <name evidence="12" type="ORF">GJ654_15215</name>
</gene>
<evidence type="ECO:0000256" key="5">
    <source>
        <dbReference type="ARBA" id="ARBA00016377"/>
    </source>
</evidence>
<keyword evidence="9" id="KW-0479">Metal-binding</keyword>
<comment type="catalytic activity">
    <reaction evidence="1">
        <text>GDP-alpha-D-mannose + H2O = alpha-D-mannose 1-phosphate + GMP + 2 H(+)</text>
        <dbReference type="Rhea" id="RHEA:27978"/>
        <dbReference type="ChEBI" id="CHEBI:15377"/>
        <dbReference type="ChEBI" id="CHEBI:15378"/>
        <dbReference type="ChEBI" id="CHEBI:57527"/>
        <dbReference type="ChEBI" id="CHEBI:58115"/>
        <dbReference type="ChEBI" id="CHEBI:58409"/>
    </reaction>
</comment>
<evidence type="ECO:0000256" key="1">
    <source>
        <dbReference type="ARBA" id="ARBA00000847"/>
    </source>
</evidence>
<comment type="subunit">
    <text evidence="4">Homodimer.</text>
</comment>
<feature type="binding site" evidence="9">
    <location>
        <position position="107"/>
    </location>
    <ligand>
        <name>Mg(2+)</name>
        <dbReference type="ChEBI" id="CHEBI:18420"/>
        <label>1</label>
    </ligand>
</feature>
<feature type="short sequence motif" description="Nudix box" evidence="10">
    <location>
        <begin position="92"/>
        <end position="114"/>
    </location>
</feature>
<dbReference type="GO" id="GO:0016818">
    <property type="term" value="F:hydrolase activity, acting on acid anhydrides, in phosphorus-containing anhydrides"/>
    <property type="evidence" value="ECO:0007669"/>
    <property type="project" value="InterPro"/>
</dbReference>
<keyword evidence="9" id="KW-0460">Magnesium</keyword>
<evidence type="ECO:0000256" key="3">
    <source>
        <dbReference type="ARBA" id="ARBA00007275"/>
    </source>
</evidence>
<dbReference type="GO" id="GO:0046872">
    <property type="term" value="F:metal ion binding"/>
    <property type="evidence" value="ECO:0007669"/>
    <property type="project" value="UniProtKB-KW"/>
</dbReference>
<dbReference type="Pfam" id="PF00293">
    <property type="entry name" value="NUDIX"/>
    <property type="match status" value="1"/>
</dbReference>
<feature type="binding site" evidence="9">
    <location>
        <position position="111"/>
    </location>
    <ligand>
        <name>Mg(2+)</name>
        <dbReference type="ChEBI" id="CHEBI:18420"/>
        <label>1</label>
    </ligand>
</feature>
<dbReference type="PROSITE" id="PS51462">
    <property type="entry name" value="NUDIX"/>
    <property type="match status" value="1"/>
</dbReference>
<dbReference type="Proteomes" id="UP000439113">
    <property type="component" value="Unassembled WGS sequence"/>
</dbReference>
<dbReference type="EMBL" id="WNKS01000015">
    <property type="protein sequence ID" value="MTV32338.1"/>
    <property type="molecule type" value="Genomic_DNA"/>
</dbReference>
<dbReference type="RefSeq" id="WP_155447020.1">
    <property type="nucleotide sequence ID" value="NZ_JAOQNR010000007.1"/>
</dbReference>
<dbReference type="InterPro" id="IPR020084">
    <property type="entry name" value="NUDIX_hydrolase_CS"/>
</dbReference>
<comment type="cofactor">
    <cofactor evidence="2 9">
        <name>Mg(2+)</name>
        <dbReference type="ChEBI" id="CHEBI:18420"/>
    </cofactor>
</comment>
<organism evidence="12 13">
    <name type="scientific">Rhodoblastus acidophilus</name>
    <name type="common">Rhodopseudomonas acidophila</name>
    <dbReference type="NCBI Taxonomy" id="1074"/>
    <lineage>
        <taxon>Bacteria</taxon>
        <taxon>Pseudomonadati</taxon>
        <taxon>Pseudomonadota</taxon>
        <taxon>Alphaproteobacteria</taxon>
        <taxon>Hyphomicrobiales</taxon>
        <taxon>Rhodoblastaceae</taxon>
        <taxon>Rhodoblastus</taxon>
    </lineage>
</organism>
<evidence type="ECO:0000256" key="8">
    <source>
        <dbReference type="ARBA" id="ARBA00032272"/>
    </source>
</evidence>
<evidence type="ECO:0000256" key="6">
    <source>
        <dbReference type="ARBA" id="ARBA00022801"/>
    </source>
</evidence>
<name>A0A6N8DPV6_RHOAC</name>
<dbReference type="PANTHER" id="PTHR11839">
    <property type="entry name" value="UDP/ADP-SUGAR PYROPHOSPHATASE"/>
    <property type="match status" value="1"/>
</dbReference>
<evidence type="ECO:0000256" key="7">
    <source>
        <dbReference type="ARBA" id="ARBA00032162"/>
    </source>
</evidence>
<feature type="binding site" evidence="9">
    <location>
        <position position="91"/>
    </location>
    <ligand>
        <name>Mg(2+)</name>
        <dbReference type="ChEBI" id="CHEBI:18420"/>
        <label>1</label>
    </ligand>
</feature>
<feature type="binding site" evidence="9">
    <location>
        <position position="160"/>
    </location>
    <ligand>
        <name>Mg(2+)</name>
        <dbReference type="ChEBI" id="CHEBI:18420"/>
        <label>1</label>
    </ligand>
</feature>
<evidence type="ECO:0000259" key="11">
    <source>
        <dbReference type="PROSITE" id="PS51462"/>
    </source>
</evidence>
<comment type="caution">
    <text evidence="12">The sequence shown here is derived from an EMBL/GenBank/DDBJ whole genome shotgun (WGS) entry which is preliminary data.</text>
</comment>
<dbReference type="NCBIfam" id="TIGR00052">
    <property type="entry name" value="nudix-type nucleoside diphosphatase, YffH/AdpP family"/>
    <property type="match status" value="1"/>
</dbReference>
<dbReference type="AlphaFoldDB" id="A0A6N8DPV6"/>
<protein>
    <recommendedName>
        <fullName evidence="5">GDP-mannose pyrophosphatase</fullName>
    </recommendedName>
    <alternativeName>
        <fullName evidence="7">GDP-mannose hydrolase</fullName>
    </alternativeName>
    <alternativeName>
        <fullName evidence="8">GDPMK</fullName>
    </alternativeName>
</protein>
<feature type="domain" description="Nudix hydrolase" evidence="11">
    <location>
        <begin position="50"/>
        <end position="189"/>
    </location>
</feature>
<evidence type="ECO:0000256" key="2">
    <source>
        <dbReference type="ARBA" id="ARBA00001946"/>
    </source>
</evidence>
<evidence type="ECO:0000313" key="13">
    <source>
        <dbReference type="Proteomes" id="UP000439113"/>
    </source>
</evidence>
<dbReference type="SUPFAM" id="SSF55811">
    <property type="entry name" value="Nudix"/>
    <property type="match status" value="1"/>
</dbReference>
<evidence type="ECO:0000313" key="12">
    <source>
        <dbReference type="EMBL" id="MTV32338.1"/>
    </source>
</evidence>
<accession>A0A6N8DPV6</accession>